<dbReference type="SUPFAM" id="SSF63520">
    <property type="entry name" value="PTS-regulatory domain, PRD"/>
    <property type="match status" value="1"/>
</dbReference>
<feature type="domain" description="PTS EIIA type-2" evidence="2">
    <location>
        <begin position="500"/>
        <end position="639"/>
    </location>
</feature>
<protein>
    <submittedName>
        <fullName evidence="4">Uncharacterized protein</fullName>
    </submittedName>
</protein>
<evidence type="ECO:0000313" key="5">
    <source>
        <dbReference type="Proteomes" id="UP000284277"/>
    </source>
</evidence>
<evidence type="ECO:0000313" key="4">
    <source>
        <dbReference type="EMBL" id="RKD30492.1"/>
    </source>
</evidence>
<sequence>MKDNCKRLIKIMLSNEEWINAGYLANVMGVSERSIKNYISEINSSETNLIQSSRKGYLIDSKRAKTFIQSKGRNIPQNSHERINYIIIRILSNDADQGSKTDLYNIADEIYVSFETIKKDMYKVRKKFLEYDLYLTATNSFVAVEGNELDKRKTLSNILYEEFTDHIMSIDVIKNIYPLYDLELLQKLIETKCEEYHYFINEYALINLILDIVIGIDRMKKERTFVNEKRDDKRVGIREQELARNIATEIENHFNVTYSITEFEELTIILLSHLMKMDFNAINKENLEHMVGSECVNIVNQLSDILKNTYFVDIDNVDFIIKFTLHIKNMLVRLRNGYKIKNPLVNHIKNTCPLIFECAVEVSNKIHELTNYDLSEDEIGYIALHIGGNLETQKSKRKVITCVILFPQYYDFSNKMMEELKKHYQDQLEIKTVITSLDEIKKLDKTDLIISTIPITELVRMETVIVTPFLNEKDYKDISYIIDKIILRKKKARLKQHLMQISNPRFFYKDKEFKGKEDAILFMVNVMKKEGYIKDDFAKEIFEREKQSSTAFEHIAVPHSMHMNANKTGMFVLLNEKKPISWNENSVSIVMMFAISREERAIFHDVYDNLIVLLIDKSNAVKVLESTAYIDFIEAVVGCFK</sequence>
<dbReference type="EMBL" id="MCIA01000031">
    <property type="protein sequence ID" value="RKD30492.1"/>
    <property type="molecule type" value="Genomic_DNA"/>
</dbReference>
<evidence type="ECO:0000259" key="2">
    <source>
        <dbReference type="PROSITE" id="PS51094"/>
    </source>
</evidence>
<dbReference type="InterPro" id="IPR013199">
    <property type="entry name" value="HTH_Mga_DNA-bd_dom"/>
</dbReference>
<dbReference type="Gene3D" id="3.40.930.10">
    <property type="entry name" value="Mannitol-specific EII, Chain A"/>
    <property type="match status" value="1"/>
</dbReference>
<accession>A0A419SYZ9</accession>
<name>A0A419SYZ9_9FIRM</name>
<dbReference type="Pfam" id="PF00874">
    <property type="entry name" value="PRD"/>
    <property type="match status" value="1"/>
</dbReference>
<dbReference type="InterPro" id="IPR011608">
    <property type="entry name" value="PRD"/>
</dbReference>
<dbReference type="Proteomes" id="UP000284277">
    <property type="component" value="Unassembled WGS sequence"/>
</dbReference>
<reference evidence="4 5" key="1">
    <citation type="submission" date="2016-08" db="EMBL/GenBank/DDBJ databases">
        <title>A new outlook on sporulation: Clostridium algidixylanolyticum.</title>
        <authorList>
            <person name="Poppleton D.I."/>
            <person name="Gribaldo S."/>
        </authorList>
    </citation>
    <scope>NUCLEOTIDE SEQUENCE [LARGE SCALE GENOMIC DNA]</scope>
    <source>
        <strain evidence="4 5">SPL73</strain>
    </source>
</reference>
<keyword evidence="5" id="KW-1185">Reference proteome</keyword>
<proteinExistence type="predicted"/>
<dbReference type="PROSITE" id="PS51094">
    <property type="entry name" value="PTS_EIIA_TYPE_2"/>
    <property type="match status" value="1"/>
</dbReference>
<dbReference type="Pfam" id="PF08280">
    <property type="entry name" value="HTH_Mga"/>
    <property type="match status" value="1"/>
</dbReference>
<dbReference type="InterPro" id="IPR002178">
    <property type="entry name" value="PTS_EIIA_type-2_dom"/>
</dbReference>
<dbReference type="Gene3D" id="1.10.10.10">
    <property type="entry name" value="Winged helix-like DNA-binding domain superfamily/Winged helix DNA-binding domain"/>
    <property type="match status" value="1"/>
</dbReference>
<keyword evidence="1" id="KW-0677">Repeat</keyword>
<gene>
    <name evidence="4" type="ORF">BET01_07335</name>
</gene>
<organism evidence="4 5">
    <name type="scientific">Lacrimispora algidixylanolytica</name>
    <dbReference type="NCBI Taxonomy" id="94868"/>
    <lineage>
        <taxon>Bacteria</taxon>
        <taxon>Bacillati</taxon>
        <taxon>Bacillota</taxon>
        <taxon>Clostridia</taxon>
        <taxon>Lachnospirales</taxon>
        <taxon>Lachnospiraceae</taxon>
        <taxon>Lacrimispora</taxon>
    </lineage>
</organism>
<dbReference type="PROSITE" id="PS51372">
    <property type="entry name" value="PRD_2"/>
    <property type="match status" value="2"/>
</dbReference>
<dbReference type="GO" id="GO:0006355">
    <property type="term" value="P:regulation of DNA-templated transcription"/>
    <property type="evidence" value="ECO:0007669"/>
    <property type="project" value="InterPro"/>
</dbReference>
<dbReference type="SUPFAM" id="SSF55804">
    <property type="entry name" value="Phoshotransferase/anion transport protein"/>
    <property type="match status" value="1"/>
</dbReference>
<dbReference type="InterPro" id="IPR036634">
    <property type="entry name" value="PRD_sf"/>
</dbReference>
<dbReference type="PANTHER" id="PTHR30185:SF12">
    <property type="entry name" value="TRANSCRIPTIONAL REGULATOR MANR"/>
    <property type="match status" value="1"/>
</dbReference>
<dbReference type="Pfam" id="PF00359">
    <property type="entry name" value="PTS_EIIA_2"/>
    <property type="match status" value="1"/>
</dbReference>
<dbReference type="PANTHER" id="PTHR30185">
    <property type="entry name" value="CRYPTIC BETA-GLUCOSIDE BGL OPERON ANTITERMINATOR"/>
    <property type="match status" value="1"/>
</dbReference>
<evidence type="ECO:0000259" key="3">
    <source>
        <dbReference type="PROSITE" id="PS51372"/>
    </source>
</evidence>
<comment type="caution">
    <text evidence="4">The sequence shown here is derived from an EMBL/GenBank/DDBJ whole genome shotgun (WGS) entry which is preliminary data.</text>
</comment>
<evidence type="ECO:0000256" key="1">
    <source>
        <dbReference type="ARBA" id="ARBA00022737"/>
    </source>
</evidence>
<dbReference type="InterPro" id="IPR050661">
    <property type="entry name" value="BglG_antiterminators"/>
</dbReference>
<dbReference type="AlphaFoldDB" id="A0A419SYZ9"/>
<feature type="domain" description="PRD" evidence="3">
    <location>
        <begin position="176"/>
        <end position="280"/>
    </location>
</feature>
<dbReference type="Gene3D" id="1.10.1790.10">
    <property type="entry name" value="PRD domain"/>
    <property type="match status" value="1"/>
</dbReference>
<feature type="domain" description="PRD" evidence="3">
    <location>
        <begin position="290"/>
        <end position="396"/>
    </location>
</feature>
<dbReference type="InterPro" id="IPR016152">
    <property type="entry name" value="PTrfase/Anion_transptr"/>
</dbReference>
<dbReference type="InterPro" id="IPR036388">
    <property type="entry name" value="WH-like_DNA-bd_sf"/>
</dbReference>